<dbReference type="PANTHER" id="PTHR35372:SF2">
    <property type="entry name" value="SF3 HELICASE DOMAIN-CONTAINING PROTEIN"/>
    <property type="match status" value="1"/>
</dbReference>
<dbReference type="AlphaFoldDB" id="A0A6C0IMJ6"/>
<evidence type="ECO:0000256" key="2">
    <source>
        <dbReference type="ARBA" id="ARBA00022801"/>
    </source>
</evidence>
<evidence type="ECO:0000259" key="4">
    <source>
        <dbReference type="PROSITE" id="PS51206"/>
    </source>
</evidence>
<dbReference type="InterPro" id="IPR014818">
    <property type="entry name" value="Phage/plasmid_primase_P4_C"/>
</dbReference>
<organism evidence="5">
    <name type="scientific">viral metagenome</name>
    <dbReference type="NCBI Taxonomy" id="1070528"/>
    <lineage>
        <taxon>unclassified sequences</taxon>
        <taxon>metagenomes</taxon>
        <taxon>organismal metagenomes</taxon>
    </lineage>
</organism>
<dbReference type="Pfam" id="PF08706">
    <property type="entry name" value="D5_N"/>
    <property type="match status" value="1"/>
</dbReference>
<dbReference type="PANTHER" id="PTHR35372">
    <property type="entry name" value="ATP BINDING PROTEIN-RELATED"/>
    <property type="match status" value="1"/>
</dbReference>
<dbReference type="Pfam" id="PF19263">
    <property type="entry name" value="DUF5906"/>
    <property type="match status" value="1"/>
</dbReference>
<accession>A0A6C0IMJ6</accession>
<keyword evidence="3" id="KW-0067">ATP-binding</keyword>
<dbReference type="Gene3D" id="3.40.50.300">
    <property type="entry name" value="P-loop containing nucleotide triphosphate hydrolases"/>
    <property type="match status" value="1"/>
</dbReference>
<dbReference type="Pfam" id="PF23162">
    <property type="entry name" value="AEP_C962R"/>
    <property type="match status" value="1"/>
</dbReference>
<keyword evidence="2" id="KW-0378">Hydrolase</keyword>
<evidence type="ECO:0000313" key="5">
    <source>
        <dbReference type="EMBL" id="QHT92743.1"/>
    </source>
</evidence>
<feature type="domain" description="SF3 helicase" evidence="4">
    <location>
        <begin position="641"/>
        <end position="802"/>
    </location>
</feature>
<proteinExistence type="predicted"/>
<dbReference type="EMBL" id="MN740194">
    <property type="protein sequence ID" value="QHT92743.1"/>
    <property type="molecule type" value="Genomic_DNA"/>
</dbReference>
<name>A0A6C0IMJ6_9ZZZZ</name>
<sequence>MAQTMASISNSDFEQYLKNHTVGKGETYTHTRMGDPKQNIYPGSYNIPPEDHAEFIKKYFKYIFVNGKKEYLTEKQNIETGPLMVDIDLHYNKSVTERQHTEDHIVDAIMLYADKISSLLNITPGTNMEVFVMEKSDVNKLPEETKDGVHIIFGIQMHHALQVVLRDRVLPEFKEQWSGLPLTNSWEQVLDEGISKGYVNWQMYGSRKPEYQHQVYLIKSHFILSYIDREEGWMPEKQNIDSFSTEKNIAKLSAHYTKFPAFEMNPEVKELYEKALQNLGRSSAVKKSGTKKYKLKFAGKPGGGGSLNYSDIDSEETLDELLANLFEEISPCDYLIKETHQYTMCLPVNYYGPGSFDKWIRVGWALANTSPKLFLSWVKFSCQENCRNTLRGANGKFDWSCVKELYEQWCTFDTSNTDGLTNRSIMFWCKNDARAKYNEIRSETIDYFIEQTVQTATEHDIACVLYNMFKDDFVCVSIKNNVWYEYIDHRWYEIDSGTTLRLLISKDMFHVYNKKVQENVLKIQTFDQGDTKGDELRKYNNKLADICALLKRTNSKNNIMREARELFYDGKFLEKLDQNPYLLCFNNYVIDFKNNCHRKGQPDDYISKCTNIEYIKLDKLKHAKTIKELEEFMCQLFPEEDLRNYMWEHLASCLIGTNANQTFNIYKGSGRNGKSKLVELMGKGLGTYKGTVPISLITQKRNTIGSTSSEVAQLMGVRYAVMQEMSKGDRMNEGIMKEITGGDPITARALFKDSVTFIPQFKLVVATNVDFEETSNDDGTWRRLRYVDFKSKFLEKPYEDEIKFPRSECPYQYPLDKNLDDKFEAWAPILMSMLVERSYVAQGIVMDCKTVLANSDQHREKLDYFTEFAKDKITKKEGGKIKKTELLEIFKLWFTVTHGKGGPKGKEIIEFMDKRFGIYNNTKGNQGWHNVAIIYDEEEDTNNL</sequence>
<dbReference type="SUPFAM" id="SSF52540">
    <property type="entry name" value="P-loop containing nucleoside triphosphate hydrolases"/>
    <property type="match status" value="1"/>
</dbReference>
<dbReference type="InterPro" id="IPR045455">
    <property type="entry name" value="NrS-1_pol-like_helicase"/>
</dbReference>
<protein>
    <recommendedName>
        <fullName evidence="4">SF3 helicase domain-containing protein</fullName>
    </recommendedName>
</protein>
<dbReference type="InterPro" id="IPR051620">
    <property type="entry name" value="ORF904-like_C"/>
</dbReference>
<evidence type="ECO:0000256" key="1">
    <source>
        <dbReference type="ARBA" id="ARBA00022741"/>
    </source>
</evidence>
<dbReference type="PROSITE" id="PS51206">
    <property type="entry name" value="SF3_HELICASE_1"/>
    <property type="match status" value="1"/>
</dbReference>
<dbReference type="GO" id="GO:0005524">
    <property type="term" value="F:ATP binding"/>
    <property type="evidence" value="ECO:0007669"/>
    <property type="project" value="UniProtKB-KW"/>
</dbReference>
<dbReference type="NCBIfam" id="TIGR01613">
    <property type="entry name" value="primase_Cterm"/>
    <property type="match status" value="1"/>
</dbReference>
<dbReference type="InterPro" id="IPR014015">
    <property type="entry name" value="Helicase_SF3_DNA-vir"/>
</dbReference>
<evidence type="ECO:0000256" key="3">
    <source>
        <dbReference type="ARBA" id="ARBA00022840"/>
    </source>
</evidence>
<keyword evidence="1" id="KW-0547">Nucleotide-binding</keyword>
<dbReference type="InterPro" id="IPR056443">
    <property type="entry name" value="AEP_C962R"/>
</dbReference>
<reference evidence="5" key="1">
    <citation type="journal article" date="2020" name="Nature">
        <title>Giant virus diversity and host interactions through global metagenomics.</title>
        <authorList>
            <person name="Schulz F."/>
            <person name="Roux S."/>
            <person name="Paez-Espino D."/>
            <person name="Jungbluth S."/>
            <person name="Walsh D.A."/>
            <person name="Denef V.J."/>
            <person name="McMahon K.D."/>
            <person name="Konstantinidis K.T."/>
            <person name="Eloe-Fadrosh E.A."/>
            <person name="Kyrpides N.C."/>
            <person name="Woyke T."/>
        </authorList>
    </citation>
    <scope>NUCLEOTIDE SEQUENCE</scope>
    <source>
        <strain evidence="5">GVMAG-M-3300023184-89</strain>
    </source>
</reference>
<dbReference type="InterPro" id="IPR006500">
    <property type="entry name" value="Helicase_put_C_phage/plasmid"/>
</dbReference>
<dbReference type="GO" id="GO:0016787">
    <property type="term" value="F:hydrolase activity"/>
    <property type="evidence" value="ECO:0007669"/>
    <property type="project" value="UniProtKB-KW"/>
</dbReference>
<dbReference type="InterPro" id="IPR027417">
    <property type="entry name" value="P-loop_NTPase"/>
</dbReference>